<gene>
    <name evidence="1" type="ORF">SPELUC_LOCUS6682</name>
</gene>
<name>A0ACA9MG46_9GLOM</name>
<evidence type="ECO:0000313" key="2">
    <source>
        <dbReference type="Proteomes" id="UP000789366"/>
    </source>
</evidence>
<dbReference type="Proteomes" id="UP000789366">
    <property type="component" value="Unassembled WGS sequence"/>
</dbReference>
<sequence>MTLKLNKQDWFKIAIEQEYIKLFDYSFFENPRIIGKGGFGSVYIAYSKHSGNFVALKCLHNNISDKEDMINAFIREVKTISKVNFHDNIVRFFGITQDPKDETYYMVLQFANNGNLRDYLQKNFSKLDWLTKVRMAEVGCMKWSLVK</sequence>
<dbReference type="EMBL" id="CAJVPW010008085">
    <property type="protein sequence ID" value="CAG8589305.1"/>
    <property type="molecule type" value="Genomic_DNA"/>
</dbReference>
<evidence type="ECO:0000313" key="1">
    <source>
        <dbReference type="EMBL" id="CAG8589305.1"/>
    </source>
</evidence>
<keyword evidence="2" id="KW-1185">Reference proteome</keyword>
<proteinExistence type="predicted"/>
<accession>A0ACA9MG46</accession>
<protein>
    <submittedName>
        <fullName evidence="1">16733_t:CDS:1</fullName>
    </submittedName>
</protein>
<comment type="caution">
    <text evidence="1">The sequence shown here is derived from an EMBL/GenBank/DDBJ whole genome shotgun (WGS) entry which is preliminary data.</text>
</comment>
<reference evidence="1" key="1">
    <citation type="submission" date="2021-06" db="EMBL/GenBank/DDBJ databases">
        <authorList>
            <person name="Kallberg Y."/>
            <person name="Tangrot J."/>
            <person name="Rosling A."/>
        </authorList>
    </citation>
    <scope>NUCLEOTIDE SEQUENCE</scope>
    <source>
        <strain evidence="1">28 12/20/2015</strain>
    </source>
</reference>
<organism evidence="1 2">
    <name type="scientific">Cetraspora pellucida</name>
    <dbReference type="NCBI Taxonomy" id="1433469"/>
    <lineage>
        <taxon>Eukaryota</taxon>
        <taxon>Fungi</taxon>
        <taxon>Fungi incertae sedis</taxon>
        <taxon>Mucoromycota</taxon>
        <taxon>Glomeromycotina</taxon>
        <taxon>Glomeromycetes</taxon>
        <taxon>Diversisporales</taxon>
        <taxon>Gigasporaceae</taxon>
        <taxon>Cetraspora</taxon>
    </lineage>
</organism>